<name>A0A212DGY1_CEREH</name>
<dbReference type="PANTHER" id="PTHR11593">
    <property type="entry name" value="60S RIBOSOMAL PROTEIN L17"/>
    <property type="match status" value="1"/>
</dbReference>
<keyword evidence="2" id="KW-1185">Reference proteome</keyword>
<organism evidence="1 2">
    <name type="scientific">Cervus elaphus hippelaphus</name>
    <name type="common">European red deer</name>
    <dbReference type="NCBI Taxonomy" id="46360"/>
    <lineage>
        <taxon>Eukaryota</taxon>
        <taxon>Metazoa</taxon>
        <taxon>Chordata</taxon>
        <taxon>Craniata</taxon>
        <taxon>Vertebrata</taxon>
        <taxon>Euteleostomi</taxon>
        <taxon>Mammalia</taxon>
        <taxon>Eutheria</taxon>
        <taxon>Laurasiatheria</taxon>
        <taxon>Artiodactyla</taxon>
        <taxon>Ruminantia</taxon>
        <taxon>Pecora</taxon>
        <taxon>Cervidae</taxon>
        <taxon>Cervinae</taxon>
        <taxon>Cervus</taxon>
    </lineage>
</organism>
<dbReference type="AlphaFoldDB" id="A0A212DGY1"/>
<dbReference type="Gene3D" id="3.90.470.10">
    <property type="entry name" value="Ribosomal protein L22/L17"/>
    <property type="match status" value="1"/>
</dbReference>
<sequence>MQDRRPRQNTEFLLHLLKNAKSTAELKGLGVDSLLTEHIRVNKAPSPQALQSSQWDQAVPELFLPH</sequence>
<dbReference type="GO" id="GO:0002181">
    <property type="term" value="P:cytoplasmic translation"/>
    <property type="evidence" value="ECO:0007669"/>
    <property type="project" value="TreeGrafter"/>
</dbReference>
<dbReference type="EMBL" id="MKHE01000002">
    <property type="protein sequence ID" value="OWK17489.1"/>
    <property type="molecule type" value="Genomic_DNA"/>
</dbReference>
<accession>A0A212DGY1</accession>
<comment type="caution">
    <text evidence="1">The sequence shown here is derived from an EMBL/GenBank/DDBJ whole genome shotgun (WGS) entry which is preliminary data.</text>
</comment>
<dbReference type="OrthoDB" id="10254664at2759"/>
<dbReference type="InterPro" id="IPR036394">
    <property type="entry name" value="Ribosomal_uL22_sf"/>
</dbReference>
<dbReference type="SUPFAM" id="SSF54843">
    <property type="entry name" value="Ribosomal protein L22"/>
    <property type="match status" value="1"/>
</dbReference>
<dbReference type="Proteomes" id="UP000242450">
    <property type="component" value="Chromosome 2"/>
</dbReference>
<evidence type="ECO:0000313" key="1">
    <source>
        <dbReference type="EMBL" id="OWK17489.1"/>
    </source>
</evidence>
<dbReference type="GO" id="GO:0003735">
    <property type="term" value="F:structural constituent of ribosome"/>
    <property type="evidence" value="ECO:0007669"/>
    <property type="project" value="InterPro"/>
</dbReference>
<dbReference type="InterPro" id="IPR005721">
    <property type="entry name" value="Ribosomal_uL22_euk/arc"/>
</dbReference>
<proteinExistence type="predicted"/>
<dbReference type="GO" id="GO:0022625">
    <property type="term" value="C:cytosolic large ribosomal subunit"/>
    <property type="evidence" value="ECO:0007669"/>
    <property type="project" value="TreeGrafter"/>
</dbReference>
<dbReference type="PANTHER" id="PTHR11593:SF11">
    <property type="entry name" value="LARGE RIBOSOMAL SUBUNIT PROTEIN UL22"/>
    <property type="match status" value="1"/>
</dbReference>
<evidence type="ECO:0000313" key="2">
    <source>
        <dbReference type="Proteomes" id="UP000242450"/>
    </source>
</evidence>
<protein>
    <submittedName>
        <fullName evidence="1">Uncharacterized protein</fullName>
    </submittedName>
</protein>
<reference evidence="1 2" key="1">
    <citation type="journal article" date="2018" name="Mol. Genet. Genomics">
        <title>The red deer Cervus elaphus genome CerEla1.0: sequencing, annotating, genes, and chromosomes.</title>
        <authorList>
            <person name="Bana N.A."/>
            <person name="Nyiri A."/>
            <person name="Nagy J."/>
            <person name="Frank K."/>
            <person name="Nagy T."/>
            <person name="Steger V."/>
            <person name="Schiller M."/>
            <person name="Lakatos P."/>
            <person name="Sugar L."/>
            <person name="Horn P."/>
            <person name="Barta E."/>
            <person name="Orosz L."/>
        </authorList>
    </citation>
    <scope>NUCLEOTIDE SEQUENCE [LARGE SCALE GENOMIC DNA]</scope>
    <source>
        <strain evidence="1">Hungarian</strain>
    </source>
</reference>
<gene>
    <name evidence="1" type="ORF">Celaphus_00013543</name>
</gene>